<keyword evidence="1" id="KW-0812">Transmembrane</keyword>
<keyword evidence="1" id="KW-1133">Transmembrane helix</keyword>
<protein>
    <submittedName>
        <fullName evidence="2">Uncharacterized protein</fullName>
    </submittedName>
</protein>
<sequence length="99" mass="10572">MGVAFKERAMARTVMCPSRIHRSGPTPATRHGFTRLPNGLDLHAPALSRAHPLLPRRGTVPALALVLVALAGWAGLLAWTRIDPVAAPCTACMAEQSRL</sequence>
<evidence type="ECO:0000313" key="2">
    <source>
        <dbReference type="EMBL" id="BCM82909.1"/>
    </source>
</evidence>
<name>A0A8H8WRC2_9HYPH</name>
<gene>
    <name evidence="2" type="ORF">mvi_13700</name>
</gene>
<dbReference type="Proteomes" id="UP000663508">
    <property type="component" value="Chromosome"/>
</dbReference>
<proteinExistence type="predicted"/>
<reference evidence="2" key="1">
    <citation type="submission" date="2020-11" db="EMBL/GenBank/DDBJ databases">
        <title>Complete genome sequence of a novel pathogenic Methylobacterium strain isolated from rice in Vietnam.</title>
        <authorList>
            <person name="Lai K."/>
            <person name="Okazaki S."/>
            <person name="Higashi K."/>
            <person name="Mori H."/>
            <person name="Toyoda A."/>
            <person name="Kurokawa K."/>
        </authorList>
    </citation>
    <scope>NUCLEOTIDE SEQUENCE</scope>
    <source>
        <strain evidence="2">VL1</strain>
    </source>
</reference>
<accession>A0A8H8WRC2</accession>
<organism evidence="2 3">
    <name type="scientific">Methylobacterium indicum</name>
    <dbReference type="NCBI Taxonomy" id="1775910"/>
    <lineage>
        <taxon>Bacteria</taxon>
        <taxon>Pseudomonadati</taxon>
        <taxon>Pseudomonadota</taxon>
        <taxon>Alphaproteobacteria</taxon>
        <taxon>Hyphomicrobiales</taxon>
        <taxon>Methylobacteriaceae</taxon>
        <taxon>Methylobacterium</taxon>
    </lineage>
</organism>
<dbReference type="AlphaFoldDB" id="A0A8H8WRC2"/>
<keyword evidence="1" id="KW-0472">Membrane</keyword>
<dbReference type="KEGG" id="mind:mvi_13700"/>
<evidence type="ECO:0000256" key="1">
    <source>
        <dbReference type="SAM" id="Phobius"/>
    </source>
</evidence>
<dbReference type="EMBL" id="AP024145">
    <property type="protein sequence ID" value="BCM82909.1"/>
    <property type="molecule type" value="Genomic_DNA"/>
</dbReference>
<evidence type="ECO:0000313" key="3">
    <source>
        <dbReference type="Proteomes" id="UP000663508"/>
    </source>
</evidence>
<dbReference type="RefSeq" id="WP_207182007.1">
    <property type="nucleotide sequence ID" value="NZ_AP024145.1"/>
</dbReference>
<feature type="transmembrane region" description="Helical" evidence="1">
    <location>
        <begin position="59"/>
        <end position="79"/>
    </location>
</feature>